<dbReference type="RefSeq" id="WP_226767600.1">
    <property type="nucleotide sequence ID" value="NZ_BAAAEO010000004.1"/>
</dbReference>
<evidence type="ECO:0000256" key="5">
    <source>
        <dbReference type="ARBA" id="ARBA00022679"/>
    </source>
</evidence>
<dbReference type="SMART" id="SM00388">
    <property type="entry name" value="HisKA"/>
    <property type="match status" value="1"/>
</dbReference>
<dbReference type="Pfam" id="PF02518">
    <property type="entry name" value="HATPase_c"/>
    <property type="match status" value="1"/>
</dbReference>
<keyword evidence="6 11" id="KW-0812">Transmembrane</keyword>
<protein>
    <recommendedName>
        <fullName evidence="3">histidine kinase</fullName>
        <ecNumber evidence="3">2.7.13.3</ecNumber>
    </recommendedName>
</protein>
<dbReference type="Pfam" id="PF00672">
    <property type="entry name" value="HAMP"/>
    <property type="match status" value="1"/>
</dbReference>
<evidence type="ECO:0000256" key="1">
    <source>
        <dbReference type="ARBA" id="ARBA00000085"/>
    </source>
</evidence>
<dbReference type="PROSITE" id="PS50109">
    <property type="entry name" value="HIS_KIN"/>
    <property type="match status" value="1"/>
</dbReference>
<dbReference type="InterPro" id="IPR036097">
    <property type="entry name" value="HisK_dim/P_sf"/>
</dbReference>
<dbReference type="CDD" id="cd00082">
    <property type="entry name" value="HisKA"/>
    <property type="match status" value="1"/>
</dbReference>
<name>A0ABP3P1W2_9GAMM</name>
<dbReference type="Gene3D" id="6.10.340.10">
    <property type="match status" value="1"/>
</dbReference>
<evidence type="ECO:0000256" key="2">
    <source>
        <dbReference type="ARBA" id="ARBA00004141"/>
    </source>
</evidence>
<evidence type="ECO:0000313" key="15">
    <source>
        <dbReference type="Proteomes" id="UP001501169"/>
    </source>
</evidence>
<evidence type="ECO:0000313" key="14">
    <source>
        <dbReference type="EMBL" id="GAA0557619.1"/>
    </source>
</evidence>
<evidence type="ECO:0000259" key="12">
    <source>
        <dbReference type="PROSITE" id="PS50109"/>
    </source>
</evidence>
<dbReference type="InterPro" id="IPR005467">
    <property type="entry name" value="His_kinase_dom"/>
</dbReference>
<dbReference type="InterPro" id="IPR003660">
    <property type="entry name" value="HAMP_dom"/>
</dbReference>
<keyword evidence="7" id="KW-0418">Kinase</keyword>
<feature type="domain" description="Histidine kinase" evidence="12">
    <location>
        <begin position="147"/>
        <end position="360"/>
    </location>
</feature>
<dbReference type="InterPro" id="IPR050428">
    <property type="entry name" value="TCS_sensor_his_kinase"/>
</dbReference>
<comment type="subcellular location">
    <subcellularLocation>
        <location evidence="2">Membrane</location>
        <topology evidence="2">Multi-pass membrane protein</topology>
    </subcellularLocation>
</comment>
<feature type="domain" description="HAMP" evidence="13">
    <location>
        <begin position="84"/>
        <end position="139"/>
    </location>
</feature>
<keyword evidence="5" id="KW-0808">Transferase</keyword>
<keyword evidence="15" id="KW-1185">Reference proteome</keyword>
<dbReference type="PANTHER" id="PTHR45436">
    <property type="entry name" value="SENSOR HISTIDINE KINASE YKOH"/>
    <property type="match status" value="1"/>
</dbReference>
<dbReference type="SMART" id="SM00387">
    <property type="entry name" value="HATPase_c"/>
    <property type="match status" value="1"/>
</dbReference>
<dbReference type="Gene3D" id="3.30.565.10">
    <property type="entry name" value="Histidine kinase-like ATPase, C-terminal domain"/>
    <property type="match status" value="1"/>
</dbReference>
<evidence type="ECO:0000256" key="10">
    <source>
        <dbReference type="ARBA" id="ARBA00023136"/>
    </source>
</evidence>
<dbReference type="Gene3D" id="1.10.287.130">
    <property type="match status" value="1"/>
</dbReference>
<dbReference type="PRINTS" id="PR00344">
    <property type="entry name" value="BCTRLSENSOR"/>
</dbReference>
<evidence type="ECO:0000256" key="4">
    <source>
        <dbReference type="ARBA" id="ARBA00022553"/>
    </source>
</evidence>
<evidence type="ECO:0000256" key="8">
    <source>
        <dbReference type="ARBA" id="ARBA00022989"/>
    </source>
</evidence>
<dbReference type="CDD" id="cd06225">
    <property type="entry name" value="HAMP"/>
    <property type="match status" value="1"/>
</dbReference>
<gene>
    <name evidence="14" type="ORF">GCM10009098_26930</name>
</gene>
<dbReference type="InterPro" id="IPR004358">
    <property type="entry name" value="Sig_transdc_His_kin-like_C"/>
</dbReference>
<comment type="caution">
    <text evidence="14">The sequence shown here is derived from an EMBL/GenBank/DDBJ whole genome shotgun (WGS) entry which is preliminary data.</text>
</comment>
<dbReference type="SUPFAM" id="SSF55874">
    <property type="entry name" value="ATPase domain of HSP90 chaperone/DNA topoisomerase II/histidine kinase"/>
    <property type="match status" value="1"/>
</dbReference>
<dbReference type="InterPro" id="IPR036890">
    <property type="entry name" value="HATPase_C_sf"/>
</dbReference>
<sequence length="364" mass="40643">MQRLFWRFFLVFWATLLMAIMLVRLTFVWQDDVHMRPPGFTMQPPHAELNMPPERMPPPFWRRPWLHLLLLLSASIVFSWLLARYIARPVQQLKQALAGLASNKWQTQLGPELTARRDEFGSLSTNFNKMATQAAEAIASQRRLLHDVSHELRSPLARIQILSGLAGQSPADAELMITKIEQEVTKLDLLVAKILTFSKLEDGTAEPEHINVDLADLVESICEDARLEASASQKSLWLQLSPVASIKGDPSLLYSAIENVIRNAVKYTPAYSEVSVNLQQHGQQLSLQVCDQGPGVPEQHLDRLFTPFFRAHSSHNGIGLGLSIAKRVIEACGGSITVNNIVHNSAIAGFKVVITFSVSSWSVQ</sequence>
<dbReference type="InterPro" id="IPR003661">
    <property type="entry name" value="HisK_dim/P_dom"/>
</dbReference>
<dbReference type="Proteomes" id="UP001501169">
    <property type="component" value="Unassembled WGS sequence"/>
</dbReference>
<dbReference type="PANTHER" id="PTHR45436:SF15">
    <property type="entry name" value="SENSOR HISTIDINE KINASE CUSS"/>
    <property type="match status" value="1"/>
</dbReference>
<dbReference type="SMART" id="SM00304">
    <property type="entry name" value="HAMP"/>
    <property type="match status" value="1"/>
</dbReference>
<evidence type="ECO:0000256" key="11">
    <source>
        <dbReference type="SAM" id="Phobius"/>
    </source>
</evidence>
<keyword evidence="4" id="KW-0597">Phosphoprotein</keyword>
<dbReference type="SUPFAM" id="SSF47384">
    <property type="entry name" value="Homodimeric domain of signal transducing histidine kinase"/>
    <property type="match status" value="1"/>
</dbReference>
<dbReference type="EMBL" id="BAAAEO010000004">
    <property type="protein sequence ID" value="GAA0557619.1"/>
    <property type="molecule type" value="Genomic_DNA"/>
</dbReference>
<dbReference type="PROSITE" id="PS50885">
    <property type="entry name" value="HAMP"/>
    <property type="match status" value="1"/>
</dbReference>
<evidence type="ECO:0000256" key="3">
    <source>
        <dbReference type="ARBA" id="ARBA00012438"/>
    </source>
</evidence>
<evidence type="ECO:0000256" key="6">
    <source>
        <dbReference type="ARBA" id="ARBA00022692"/>
    </source>
</evidence>
<proteinExistence type="predicted"/>
<evidence type="ECO:0000256" key="9">
    <source>
        <dbReference type="ARBA" id="ARBA00023012"/>
    </source>
</evidence>
<feature type="transmembrane region" description="Helical" evidence="11">
    <location>
        <begin position="65"/>
        <end position="87"/>
    </location>
</feature>
<dbReference type="SUPFAM" id="SSF158472">
    <property type="entry name" value="HAMP domain-like"/>
    <property type="match status" value="1"/>
</dbReference>
<evidence type="ECO:0000259" key="13">
    <source>
        <dbReference type="PROSITE" id="PS50885"/>
    </source>
</evidence>
<dbReference type="EC" id="2.7.13.3" evidence="3"/>
<keyword evidence="10 11" id="KW-0472">Membrane</keyword>
<keyword evidence="9" id="KW-0902">Two-component regulatory system</keyword>
<feature type="transmembrane region" description="Helical" evidence="11">
    <location>
        <begin position="7"/>
        <end position="29"/>
    </location>
</feature>
<dbReference type="InterPro" id="IPR003594">
    <property type="entry name" value="HATPase_dom"/>
</dbReference>
<comment type="catalytic activity">
    <reaction evidence="1">
        <text>ATP + protein L-histidine = ADP + protein N-phospho-L-histidine.</text>
        <dbReference type="EC" id="2.7.13.3"/>
    </reaction>
</comment>
<reference evidence="15" key="1">
    <citation type="journal article" date="2019" name="Int. J. Syst. Evol. Microbiol.">
        <title>The Global Catalogue of Microorganisms (GCM) 10K type strain sequencing project: providing services to taxonomists for standard genome sequencing and annotation.</title>
        <authorList>
            <consortium name="The Broad Institute Genomics Platform"/>
            <consortium name="The Broad Institute Genome Sequencing Center for Infectious Disease"/>
            <person name="Wu L."/>
            <person name="Ma J."/>
        </authorList>
    </citation>
    <scope>NUCLEOTIDE SEQUENCE [LARGE SCALE GENOMIC DNA]</scope>
    <source>
        <strain evidence="15">JCM 14331</strain>
    </source>
</reference>
<accession>A0ABP3P1W2</accession>
<dbReference type="Pfam" id="PF00512">
    <property type="entry name" value="HisKA"/>
    <property type="match status" value="1"/>
</dbReference>
<keyword evidence="8 11" id="KW-1133">Transmembrane helix</keyword>
<organism evidence="14 15">
    <name type="scientific">Rheinheimera aquimaris</name>
    <dbReference type="NCBI Taxonomy" id="412437"/>
    <lineage>
        <taxon>Bacteria</taxon>
        <taxon>Pseudomonadati</taxon>
        <taxon>Pseudomonadota</taxon>
        <taxon>Gammaproteobacteria</taxon>
        <taxon>Chromatiales</taxon>
        <taxon>Chromatiaceae</taxon>
        <taxon>Rheinheimera</taxon>
    </lineage>
</organism>
<evidence type="ECO:0000256" key="7">
    <source>
        <dbReference type="ARBA" id="ARBA00022777"/>
    </source>
</evidence>